<dbReference type="Proteomes" id="UP001139981">
    <property type="component" value="Unassembled WGS sequence"/>
</dbReference>
<sequence length="245" mass="27539">MDYPFDDDTLFRGNEATLESLLIGLDLSTIDTLSRLRVFTSATYLKLCYVSVRYSLTLVPSVFATVAKPVQFILRIGPKAAAREIDGVFNYSDIQPALDSHGDHTNIRVLVLSYIGLDIWSVISLIKLLPLLSDLHTLSPSRGPLPDGIALAELPEYIRSNYSPTGERFRCWNLGFRMPVQNIEIAQCVLLLALACPNFDHLVPASQKRAMFMQTIEIVISSDEFRPYAPRLSRLLFHGWNGDTY</sequence>
<accession>A0ACC1M0G1</accession>
<dbReference type="EMBL" id="JANBVB010000852">
    <property type="protein sequence ID" value="KAJ2891945.1"/>
    <property type="molecule type" value="Genomic_DNA"/>
</dbReference>
<reference evidence="1" key="1">
    <citation type="submission" date="2022-07" db="EMBL/GenBank/DDBJ databases">
        <title>Phylogenomic reconstructions and comparative analyses of Kickxellomycotina fungi.</title>
        <authorList>
            <person name="Reynolds N.K."/>
            <person name="Stajich J.E."/>
            <person name="Barry K."/>
            <person name="Grigoriev I.V."/>
            <person name="Crous P."/>
            <person name="Smith M.E."/>
        </authorList>
    </citation>
    <scope>NUCLEOTIDE SEQUENCE</scope>
    <source>
        <strain evidence="1">CBS 190363</strain>
    </source>
</reference>
<organism evidence="1 2">
    <name type="scientific">Coemansia aciculifera</name>
    <dbReference type="NCBI Taxonomy" id="417176"/>
    <lineage>
        <taxon>Eukaryota</taxon>
        <taxon>Fungi</taxon>
        <taxon>Fungi incertae sedis</taxon>
        <taxon>Zoopagomycota</taxon>
        <taxon>Kickxellomycotina</taxon>
        <taxon>Kickxellomycetes</taxon>
        <taxon>Kickxellales</taxon>
        <taxon>Kickxellaceae</taxon>
        <taxon>Coemansia</taxon>
    </lineage>
</organism>
<comment type="caution">
    <text evidence="1">The sequence shown here is derived from an EMBL/GenBank/DDBJ whole genome shotgun (WGS) entry which is preliminary data.</text>
</comment>
<evidence type="ECO:0000313" key="2">
    <source>
        <dbReference type="Proteomes" id="UP001139981"/>
    </source>
</evidence>
<keyword evidence="2" id="KW-1185">Reference proteome</keyword>
<name>A0ACC1M0G1_9FUNG</name>
<evidence type="ECO:0000313" key="1">
    <source>
        <dbReference type="EMBL" id="KAJ2891945.1"/>
    </source>
</evidence>
<proteinExistence type="predicted"/>
<gene>
    <name evidence="1" type="ORF">IWW38_003411</name>
</gene>
<protein>
    <submittedName>
        <fullName evidence="1">Uncharacterized protein</fullName>
    </submittedName>
</protein>